<name>N6TCK8_DENPD</name>
<organism evidence="2">
    <name type="scientific">Dendroctonus ponderosae</name>
    <name type="common">Mountain pine beetle</name>
    <dbReference type="NCBI Taxonomy" id="77166"/>
    <lineage>
        <taxon>Eukaryota</taxon>
        <taxon>Metazoa</taxon>
        <taxon>Ecdysozoa</taxon>
        <taxon>Arthropoda</taxon>
        <taxon>Hexapoda</taxon>
        <taxon>Insecta</taxon>
        <taxon>Pterygota</taxon>
        <taxon>Neoptera</taxon>
        <taxon>Endopterygota</taxon>
        <taxon>Coleoptera</taxon>
        <taxon>Polyphaga</taxon>
        <taxon>Cucujiformia</taxon>
        <taxon>Curculionidae</taxon>
        <taxon>Scolytinae</taxon>
        <taxon>Dendroctonus</taxon>
    </lineage>
</organism>
<sequence length="442" mass="48585">MAYAGNKMAKQNAQPADAGNLTCTVSNEGGTLIQSYHLNGWCSVTPFPQIRVNVPANLAVIKSAVFCRLLALYQCVAVNEVGRVWTAAQLVINNSQSPSPPQNIQCRPYDDDKICLTWNKPENVSVKAYSVYSSYLCKEICVKSFFPSTPHSSARSGRTWTRLAHGLKHSTNYTFYVRLYSNHASDHSEKVTCQTGKFSSRQTLSNSPEPMGTFGFFPGFKGSRNLDIEMSSITAVKLSWDKLSSDFLCNGTTDSYVVQWFRDGDPTHLSTGLTLETDFIVSGLVSTFLTNLSTDDTYFVMVRAANDVGIGQPCPPIIVRTFHMSKNPNGMLNGSDVAGKQRLGKLLPAQRALMANDVLRAFRNHSRNFNGGSMHSVLCVVHFIEEAMLEEASEYASPLGHVQQLSSGCCPLQIATRHRSSQVSPIVACLLQWVSVSTQLLP</sequence>
<dbReference type="Gene3D" id="2.60.40.10">
    <property type="entry name" value="Immunoglobulins"/>
    <property type="match status" value="2"/>
</dbReference>
<dbReference type="CDD" id="cd00063">
    <property type="entry name" value="FN3"/>
    <property type="match status" value="2"/>
</dbReference>
<dbReference type="InterPro" id="IPR003961">
    <property type="entry name" value="FN3_dom"/>
</dbReference>
<dbReference type="InterPro" id="IPR036116">
    <property type="entry name" value="FN3_sf"/>
</dbReference>
<dbReference type="OrthoDB" id="438268at2759"/>
<dbReference type="SUPFAM" id="SSF49265">
    <property type="entry name" value="Fibronectin type III"/>
    <property type="match status" value="1"/>
</dbReference>
<dbReference type="HOGENOM" id="CLU_620041_0_0_1"/>
<dbReference type="Pfam" id="PF00041">
    <property type="entry name" value="fn3"/>
    <property type="match status" value="1"/>
</dbReference>
<evidence type="ECO:0000313" key="2">
    <source>
        <dbReference type="EMBL" id="ENN78034.1"/>
    </source>
</evidence>
<dbReference type="InterPro" id="IPR013783">
    <property type="entry name" value="Ig-like_fold"/>
</dbReference>
<dbReference type="InterPro" id="IPR050964">
    <property type="entry name" value="Striated_Muscle_Regulatory"/>
</dbReference>
<dbReference type="SMART" id="SM00060">
    <property type="entry name" value="FN3"/>
    <property type="match status" value="2"/>
</dbReference>
<dbReference type="PANTHER" id="PTHR13817:SF173">
    <property type="entry name" value="FRAZZLED"/>
    <property type="match status" value="1"/>
</dbReference>
<protein>
    <submittedName>
        <fullName evidence="2">Uncharacterized protein</fullName>
    </submittedName>
</protein>
<dbReference type="PANTHER" id="PTHR13817">
    <property type="entry name" value="TITIN"/>
    <property type="match status" value="1"/>
</dbReference>
<dbReference type="PROSITE" id="PS50853">
    <property type="entry name" value="FN3"/>
    <property type="match status" value="2"/>
</dbReference>
<evidence type="ECO:0000256" key="1">
    <source>
        <dbReference type="ARBA" id="ARBA00022737"/>
    </source>
</evidence>
<keyword evidence="1" id="KW-0677">Repeat</keyword>
<accession>N6TCK8</accession>
<feature type="non-terminal residue" evidence="2">
    <location>
        <position position="1"/>
    </location>
</feature>
<reference evidence="2" key="1">
    <citation type="journal article" date="2013" name="Genome Biol.">
        <title>Draft genome of the mountain pine beetle, Dendroctonus ponderosae Hopkins, a major forest pest.</title>
        <authorList>
            <person name="Keeling C.I."/>
            <person name="Yuen M.M."/>
            <person name="Liao N.Y."/>
            <person name="Docking T.R."/>
            <person name="Chan S.K."/>
            <person name="Taylor G.A."/>
            <person name="Palmquist D.L."/>
            <person name="Jackman S.D."/>
            <person name="Nguyen A."/>
            <person name="Li M."/>
            <person name="Henderson H."/>
            <person name="Janes J.K."/>
            <person name="Zhao Y."/>
            <person name="Pandoh P."/>
            <person name="Moore R."/>
            <person name="Sperling F.A."/>
            <person name="Huber D.P."/>
            <person name="Birol I."/>
            <person name="Jones S.J."/>
            <person name="Bohlmann J."/>
        </authorList>
    </citation>
    <scope>NUCLEOTIDE SEQUENCE</scope>
</reference>
<gene>
    <name evidence="2" type="ORF">YQE_05471</name>
</gene>
<dbReference type="EMBL" id="KB740925">
    <property type="protein sequence ID" value="ENN78034.1"/>
    <property type="molecule type" value="Genomic_DNA"/>
</dbReference>
<proteinExistence type="predicted"/>
<dbReference type="AlphaFoldDB" id="N6TCK8"/>